<keyword evidence="1" id="KW-0547">Nucleotide-binding</keyword>
<feature type="compositionally biased region" description="Basic and acidic residues" evidence="5">
    <location>
        <begin position="21"/>
        <end position="42"/>
    </location>
</feature>
<dbReference type="InterPro" id="IPR050534">
    <property type="entry name" value="Coronavir_polyprotein_1ab"/>
</dbReference>
<evidence type="ECO:0000256" key="3">
    <source>
        <dbReference type="ARBA" id="ARBA00022806"/>
    </source>
</evidence>
<proteinExistence type="predicted"/>
<dbReference type="OrthoDB" id="9757917at2"/>
<dbReference type="SUPFAM" id="SSF52540">
    <property type="entry name" value="P-loop containing nucleoside triphosphate hydrolases"/>
    <property type="match status" value="1"/>
</dbReference>
<dbReference type="PANTHER" id="PTHR43788">
    <property type="entry name" value="DNA2/NAM7 HELICASE FAMILY MEMBER"/>
    <property type="match status" value="1"/>
</dbReference>
<keyword evidence="3" id="KW-0347">Helicase</keyword>
<evidence type="ECO:0000313" key="6">
    <source>
        <dbReference type="EMBL" id="RRJ87464.1"/>
    </source>
</evidence>
<feature type="region of interest" description="Disordered" evidence="5">
    <location>
        <begin position="113"/>
        <end position="148"/>
    </location>
</feature>
<comment type="caution">
    <text evidence="6">The sequence shown here is derived from an EMBL/GenBank/DDBJ whole genome shotgun (WGS) entry which is preliminary data.</text>
</comment>
<dbReference type="EMBL" id="RQVS01000004">
    <property type="protein sequence ID" value="RRJ87464.1"/>
    <property type="molecule type" value="Genomic_DNA"/>
</dbReference>
<feature type="compositionally biased region" description="Acidic residues" evidence="5">
    <location>
        <begin position="133"/>
        <end position="147"/>
    </location>
</feature>
<evidence type="ECO:0000256" key="2">
    <source>
        <dbReference type="ARBA" id="ARBA00022801"/>
    </source>
</evidence>
<evidence type="ECO:0000256" key="5">
    <source>
        <dbReference type="SAM" id="MobiDB-lite"/>
    </source>
</evidence>
<dbReference type="InterPro" id="IPR027417">
    <property type="entry name" value="P-loop_NTPase"/>
</dbReference>
<evidence type="ECO:0000313" key="7">
    <source>
        <dbReference type="Proteomes" id="UP000274391"/>
    </source>
</evidence>
<dbReference type="GO" id="GO:0016787">
    <property type="term" value="F:hydrolase activity"/>
    <property type="evidence" value="ECO:0007669"/>
    <property type="project" value="UniProtKB-KW"/>
</dbReference>
<keyword evidence="4" id="KW-0067">ATP-binding</keyword>
<dbReference type="Gene3D" id="3.40.50.300">
    <property type="entry name" value="P-loop containing nucleotide triphosphate hydrolases"/>
    <property type="match status" value="2"/>
</dbReference>
<dbReference type="GO" id="GO:0043139">
    <property type="term" value="F:5'-3' DNA helicase activity"/>
    <property type="evidence" value="ECO:0007669"/>
    <property type="project" value="TreeGrafter"/>
</dbReference>
<keyword evidence="7" id="KW-1185">Reference proteome</keyword>
<sequence length="1391" mass="151365">MWGLFRKRNSSDDTPSASPDDQTRDHETQEIEFERARDRDLSDGVEVGEHPGGWVDQALATRGQREDAEVDIDLDAPVGAVNANAETKPAAESAAEPVNPFAPLNLRRVEGAPAETTASDAEAPDAPAAEAGPEADAEPETDDDDLPTEIAPDLEAARRRWREEIAALGGPSALRNFRGDRGTYVDLTTAHPSGVATLLAGRPVMLTSLLREPLAFRNALDAADLVAQKGAELESARGLSCVQLAIGLASWTTTGGEMRSPVFLRAATLRRLGRDYEVRLRGRLHPNVALLRALHDDGITVRASELLEAAGDGDTLLPESGFEALRAAAGILPGFLVDARAALSTFGDVAEQLSLDAEGAALAHPVLDALAGDGDLRARLRGAARTETSIDPDRRDPAADRLLLDADTEQERVIDAVLGGTNLVVETLPGTGLTQTVVNTIGQLVDRDKRVLVVTPRAASVRAIRSRLRAVGLDGLAVTPRTLRRDTVAAIARNERAERPATGELDDALVRLRHVLADYRAALAAKTPEFGVSPFDVLEALSRLELLDVPPSTTARLERDTLGRLADPEARKAAAAQLQELGRLGAFRYGPDDSPWYSVAFSSTDEVARTHATARELADGRVAEVINAGRGIVGQTNLRPPESFAQLGVYLRLLADIRETLDRFSNEVFDADLPQLIEATGGRREGSDMPAARRRELRVVARELVRPGVSVNDLHESLKYVHRQRILWHRFVADGALPNVPTGIEQVRGNYRAVAALMQPLDELLSDAGEVTIADTPIAELDERLDGFAAESEVLETTVERLRLADELRGQGLGPLLADLLERHIEGDEVADELEQAWWQSVLEIQLQEQKALLNANTRVLTRIENDFRLVDQAHTESSANQLVWQLAQTWKVDLVDQADEAEALRELLRAPGVSSRLLVDSAARLSRSIAQVWLASPYDVPRIDDRIQFDTVLLVDAADMSTAEAVAAIRRARQVVAFGDPATQTPAEFTIAVRPRTESHPARGLDAATVASRVADSVYARLAEFLPTMSLTRSYRAGGEDLVELVNQRFYGGRLESMPWAGAFLGHSSLTFSYVPDGTGMPDPRTGAVEATDAEVTRVVELVLDHAIHRPRESLMVISASATHAQRVEQAVWSAMTHRTEVVDFFTGARREPFIVTTIEQASALARDRVIFSLGYGITPHGRVLSEFGVLATPLGERALAVAMTRARRSLVIVSCVRPDQLDLSRMTAGTIELAEILHELEQRTERPGQTEELDESHAPMLVDLARRLSALGMRVDRDYRGHIPLAASYGSRAIAIDLDAHRMLASPTLRDQLRLRPELLKRLGWYYLRVHAFELFADPAAVARRIAIALEVPLPEERVPAAGELPAAEAEVATELEDAGERLALPAAE</sequence>
<name>A0A3P3VY97_9MICO</name>
<protein>
    <submittedName>
        <fullName evidence="6">AAA family ATPase</fullName>
    </submittedName>
</protein>
<dbReference type="PANTHER" id="PTHR43788:SF16">
    <property type="entry name" value="HELICASE WITH ZINC FINGER 2"/>
    <property type="match status" value="1"/>
</dbReference>
<dbReference type="GO" id="GO:0005524">
    <property type="term" value="F:ATP binding"/>
    <property type="evidence" value="ECO:0007669"/>
    <property type="project" value="UniProtKB-KW"/>
</dbReference>
<dbReference type="RefSeq" id="WP_124970292.1">
    <property type="nucleotide sequence ID" value="NZ_RQVS01000004.1"/>
</dbReference>
<dbReference type="Proteomes" id="UP000274391">
    <property type="component" value="Unassembled WGS sequence"/>
</dbReference>
<organism evidence="6 7">
    <name type="scientific">Gulosibacter macacae</name>
    <dbReference type="NCBI Taxonomy" id="2488791"/>
    <lineage>
        <taxon>Bacteria</taxon>
        <taxon>Bacillati</taxon>
        <taxon>Actinomycetota</taxon>
        <taxon>Actinomycetes</taxon>
        <taxon>Micrococcales</taxon>
        <taxon>Microbacteriaceae</taxon>
        <taxon>Gulosibacter</taxon>
    </lineage>
</organism>
<evidence type="ECO:0000256" key="1">
    <source>
        <dbReference type="ARBA" id="ARBA00022741"/>
    </source>
</evidence>
<gene>
    <name evidence="6" type="ORF">EG850_03955</name>
</gene>
<evidence type="ECO:0000256" key="4">
    <source>
        <dbReference type="ARBA" id="ARBA00022840"/>
    </source>
</evidence>
<reference evidence="6 7" key="1">
    <citation type="submission" date="2018-11" db="EMBL/GenBank/DDBJ databases">
        <title>YIM 102482-1 draft genome.</title>
        <authorList>
            <person name="Li G."/>
            <person name="Jiang Y."/>
        </authorList>
    </citation>
    <scope>NUCLEOTIDE SEQUENCE [LARGE SCALE GENOMIC DNA]</scope>
    <source>
        <strain evidence="6 7">YIM 102482-1</strain>
    </source>
</reference>
<accession>A0A3P3VY97</accession>
<feature type="region of interest" description="Disordered" evidence="5">
    <location>
        <begin position="1"/>
        <end position="70"/>
    </location>
</feature>
<feature type="compositionally biased region" description="Low complexity" evidence="5">
    <location>
        <begin position="113"/>
        <end position="132"/>
    </location>
</feature>
<keyword evidence="2" id="KW-0378">Hydrolase</keyword>